<evidence type="ECO:0000256" key="3">
    <source>
        <dbReference type="ARBA" id="ARBA00022989"/>
    </source>
</evidence>
<feature type="transmembrane region" description="Helical" evidence="5">
    <location>
        <begin position="71"/>
        <end position="92"/>
    </location>
</feature>
<reference evidence="6 7" key="1">
    <citation type="submission" date="2017-02" db="EMBL/GenBank/DDBJ databases">
        <authorList>
            <person name="Peterson S.W."/>
        </authorList>
    </citation>
    <scope>NUCLEOTIDE SEQUENCE [LARGE SCALE GENOMIC DNA]</scope>
    <source>
        <strain evidence="6 7">2B3F</strain>
    </source>
</reference>
<evidence type="ECO:0000256" key="1">
    <source>
        <dbReference type="ARBA" id="ARBA00004141"/>
    </source>
</evidence>
<comment type="subcellular location">
    <subcellularLocation>
        <location evidence="1">Membrane</location>
        <topology evidence="1">Multi-pass membrane protein</topology>
    </subcellularLocation>
</comment>
<feature type="transmembrane region" description="Helical" evidence="5">
    <location>
        <begin position="39"/>
        <end position="59"/>
    </location>
</feature>
<protein>
    <submittedName>
        <fullName evidence="6">Metal transporter, ZIP family</fullName>
    </submittedName>
</protein>
<dbReference type="Pfam" id="PF02535">
    <property type="entry name" value="Zip"/>
    <property type="match status" value="1"/>
</dbReference>
<feature type="transmembrane region" description="Helical" evidence="5">
    <location>
        <begin position="121"/>
        <end position="144"/>
    </location>
</feature>
<dbReference type="AlphaFoldDB" id="A0A1R4IC20"/>
<organism evidence="6 7">
    <name type="scientific">Micrococcus lylae</name>
    <dbReference type="NCBI Taxonomy" id="1273"/>
    <lineage>
        <taxon>Bacteria</taxon>
        <taxon>Bacillati</taxon>
        <taxon>Actinomycetota</taxon>
        <taxon>Actinomycetes</taxon>
        <taxon>Micrococcales</taxon>
        <taxon>Micrococcaceae</taxon>
        <taxon>Micrococcus</taxon>
    </lineage>
</organism>
<dbReference type="PANTHER" id="PTHR11040">
    <property type="entry name" value="ZINC/IRON TRANSPORTER"/>
    <property type="match status" value="1"/>
</dbReference>
<dbReference type="InterPro" id="IPR003689">
    <property type="entry name" value="ZIP"/>
</dbReference>
<proteinExistence type="predicted"/>
<dbReference type="Proteomes" id="UP000196230">
    <property type="component" value="Unassembled WGS sequence"/>
</dbReference>
<sequence length="265" mass="27040">MPPSDPVLTALGLTVFAGVATVLGGVLAVMGRTPGPRGLALGLGLAGGVMVSVSFMEIIPEATDGLVPDFGTWAGTVMLVGFLAGVGSFLAIDRFLPDRIDLDEREDGAPVTRRDRRMMRLGLVTAVGIGLHNLPEGFATFAATLSDPKVGLALAVAMAIHNVPEGLAVAVPVRQATGSRRKALGWAALTGIAEPVGALVGYLLLAPILTEALLSMLFAAVAGIMVVISVDKLLPAAREAGGARVALAGMLIGMVAMMVSLDMLP</sequence>
<keyword evidence="4 5" id="KW-0472">Membrane</keyword>
<evidence type="ECO:0000313" key="6">
    <source>
        <dbReference type="EMBL" id="SJN17266.1"/>
    </source>
</evidence>
<dbReference type="GO" id="GO:0016020">
    <property type="term" value="C:membrane"/>
    <property type="evidence" value="ECO:0007669"/>
    <property type="project" value="UniProtKB-SubCell"/>
</dbReference>
<evidence type="ECO:0000256" key="4">
    <source>
        <dbReference type="ARBA" id="ARBA00023136"/>
    </source>
</evidence>
<keyword evidence="2 5" id="KW-0812">Transmembrane</keyword>
<feature type="transmembrane region" description="Helical" evidence="5">
    <location>
        <begin position="183"/>
        <end position="206"/>
    </location>
</feature>
<dbReference type="RefSeq" id="WP_070637687.1">
    <property type="nucleotide sequence ID" value="NZ_FUKP01000009.1"/>
</dbReference>
<accession>A0A1R4IC20</accession>
<evidence type="ECO:0000313" key="7">
    <source>
        <dbReference type="Proteomes" id="UP000196230"/>
    </source>
</evidence>
<feature type="transmembrane region" description="Helical" evidence="5">
    <location>
        <begin position="212"/>
        <end position="230"/>
    </location>
</feature>
<dbReference type="PANTHER" id="PTHR11040:SF205">
    <property type="entry name" value="ZINC TRANSPORTER ZUPT"/>
    <property type="match status" value="1"/>
</dbReference>
<feature type="transmembrane region" description="Helical" evidence="5">
    <location>
        <begin position="6"/>
        <end position="27"/>
    </location>
</feature>
<evidence type="ECO:0000256" key="2">
    <source>
        <dbReference type="ARBA" id="ARBA00022692"/>
    </source>
</evidence>
<feature type="transmembrane region" description="Helical" evidence="5">
    <location>
        <begin position="242"/>
        <end position="261"/>
    </location>
</feature>
<dbReference type="NCBIfam" id="NF003243">
    <property type="entry name" value="PRK04201.1"/>
    <property type="match status" value="1"/>
</dbReference>
<dbReference type="EMBL" id="FUKP01000009">
    <property type="protein sequence ID" value="SJN17266.1"/>
    <property type="molecule type" value="Genomic_DNA"/>
</dbReference>
<dbReference type="GO" id="GO:0005385">
    <property type="term" value="F:zinc ion transmembrane transporter activity"/>
    <property type="evidence" value="ECO:0007669"/>
    <property type="project" value="TreeGrafter"/>
</dbReference>
<evidence type="ECO:0000256" key="5">
    <source>
        <dbReference type="SAM" id="Phobius"/>
    </source>
</evidence>
<name>A0A1R4IC20_9MICC</name>
<gene>
    <name evidence="6" type="ORF">FM125_01370</name>
</gene>
<keyword evidence="3 5" id="KW-1133">Transmembrane helix</keyword>
<feature type="transmembrane region" description="Helical" evidence="5">
    <location>
        <begin position="150"/>
        <end position="171"/>
    </location>
</feature>